<evidence type="ECO:0000256" key="1">
    <source>
        <dbReference type="SAM" id="MobiDB-lite"/>
    </source>
</evidence>
<dbReference type="OrthoDB" id="3251507at2759"/>
<organism evidence="2 3">
    <name type="scientific">Cudoniella acicularis</name>
    <dbReference type="NCBI Taxonomy" id="354080"/>
    <lineage>
        <taxon>Eukaryota</taxon>
        <taxon>Fungi</taxon>
        <taxon>Dikarya</taxon>
        <taxon>Ascomycota</taxon>
        <taxon>Pezizomycotina</taxon>
        <taxon>Leotiomycetes</taxon>
        <taxon>Helotiales</taxon>
        <taxon>Tricladiaceae</taxon>
        <taxon>Cudoniella</taxon>
    </lineage>
</organism>
<feature type="region of interest" description="Disordered" evidence="1">
    <location>
        <begin position="59"/>
        <end position="81"/>
    </location>
</feature>
<dbReference type="PANTHER" id="PTHR42037:SF1">
    <property type="match status" value="1"/>
</dbReference>
<feature type="region of interest" description="Disordered" evidence="1">
    <location>
        <begin position="1"/>
        <end position="38"/>
    </location>
</feature>
<dbReference type="PANTHER" id="PTHR42037">
    <property type="match status" value="1"/>
</dbReference>
<reference evidence="2 3" key="1">
    <citation type="submission" date="2020-03" db="EMBL/GenBank/DDBJ databases">
        <title>Draft Genome Sequence of Cudoniella acicularis.</title>
        <authorList>
            <person name="Buettner E."/>
            <person name="Kellner H."/>
        </authorList>
    </citation>
    <scope>NUCLEOTIDE SEQUENCE [LARGE SCALE GENOMIC DNA]</scope>
    <source>
        <strain evidence="2 3">DSM 108380</strain>
    </source>
</reference>
<dbReference type="Pfam" id="PF14441">
    <property type="entry name" value="OTT_1508_deam"/>
    <property type="match status" value="1"/>
</dbReference>
<dbReference type="Proteomes" id="UP000566819">
    <property type="component" value="Unassembled WGS sequence"/>
</dbReference>
<evidence type="ECO:0000313" key="2">
    <source>
        <dbReference type="EMBL" id="KAF4630002.1"/>
    </source>
</evidence>
<dbReference type="InterPro" id="IPR027796">
    <property type="entry name" value="OTT_1508_deam-like"/>
</dbReference>
<comment type="caution">
    <text evidence="2">The sequence shown here is derived from an EMBL/GenBank/DDBJ whole genome shotgun (WGS) entry which is preliminary data.</text>
</comment>
<feature type="compositionally biased region" description="Polar residues" evidence="1">
    <location>
        <begin position="59"/>
        <end position="78"/>
    </location>
</feature>
<evidence type="ECO:0000313" key="3">
    <source>
        <dbReference type="Proteomes" id="UP000566819"/>
    </source>
</evidence>
<name>A0A8H4RH67_9HELO</name>
<proteinExistence type="predicted"/>
<feature type="region of interest" description="Disordered" evidence="1">
    <location>
        <begin position="500"/>
        <end position="565"/>
    </location>
</feature>
<keyword evidence="3" id="KW-1185">Reference proteome</keyword>
<protein>
    <submittedName>
        <fullName evidence="2">Uncharacterized protein</fullName>
    </submittedName>
</protein>
<gene>
    <name evidence="2" type="ORF">G7Y89_g8139</name>
</gene>
<sequence>MASSEGNRKGAKSRGKEKGKGKAAQKSSPTTLPVPLGIVKPGSVKQTVKVKGKLKVGESTTVPEGLNNSSNVSRSTSDPVPVKPSLHKRFYEAILMLHILGRNRGDRISEEDAHHSDPEPLELDARRLRRPFLRHLAYLCDFEKGGDSATAIAIQQTPQGVVYWVASNEVSGKSDRMKDFLGNKRIVVYSKKLESDIEFVLKRFEKGELGQDMSFMNWLRGIKGALRDPIDICRLCFNIRRSPSFETLQKRARSGAECASRFQSIRHQIGRLNHTMKAVKIVIAAGLYLPQLFDDFEIVREQSSRKSPPPLKVRNPSLMELAGRLAPGPAMIERVREGLQELDQRFQLSGELEKQCINPKWKPRVHAEILLIDRFWNDDMEFFDGDRYIGTSKAACYCCYHYMTSHPLGFKEVPCHNNIYLNWKAPDIYDESDSERIKARENILNEMAQKVKADVLVQINERRGPAKWHPDSWTEISSLKLQEVANSGDEASTNYELSDATRDELSDELPDELSAELSDAPSDALSDELSDIEECSDDEATDVANRSDGESEDEDVEGGVSLLMI</sequence>
<feature type="compositionally biased region" description="Acidic residues" evidence="1">
    <location>
        <begin position="525"/>
        <end position="541"/>
    </location>
</feature>
<dbReference type="EMBL" id="JAAMPI010000601">
    <property type="protein sequence ID" value="KAF4630002.1"/>
    <property type="molecule type" value="Genomic_DNA"/>
</dbReference>
<feature type="compositionally biased region" description="Acidic residues" evidence="1">
    <location>
        <begin position="505"/>
        <end position="514"/>
    </location>
</feature>
<dbReference type="AlphaFoldDB" id="A0A8H4RH67"/>
<accession>A0A8H4RH67</accession>